<organism evidence="1 2">
    <name type="scientific">Riccia fluitans</name>
    <dbReference type="NCBI Taxonomy" id="41844"/>
    <lineage>
        <taxon>Eukaryota</taxon>
        <taxon>Viridiplantae</taxon>
        <taxon>Streptophyta</taxon>
        <taxon>Embryophyta</taxon>
        <taxon>Marchantiophyta</taxon>
        <taxon>Marchantiopsida</taxon>
        <taxon>Marchantiidae</taxon>
        <taxon>Marchantiales</taxon>
        <taxon>Ricciaceae</taxon>
        <taxon>Riccia</taxon>
    </lineage>
</organism>
<accession>A0ABD1XHD4</accession>
<comment type="caution">
    <text evidence="1">The sequence shown here is derived from an EMBL/GenBank/DDBJ whole genome shotgun (WGS) entry which is preliminary data.</text>
</comment>
<keyword evidence="2" id="KW-1185">Reference proteome</keyword>
<evidence type="ECO:0000313" key="2">
    <source>
        <dbReference type="Proteomes" id="UP001605036"/>
    </source>
</evidence>
<protein>
    <submittedName>
        <fullName evidence="1">Uncharacterized protein</fullName>
    </submittedName>
</protein>
<dbReference type="EMBL" id="JBHFFA010000008">
    <property type="protein sequence ID" value="KAL2608375.1"/>
    <property type="molecule type" value="Genomic_DNA"/>
</dbReference>
<sequence>MASATEMPHWPILATWHKNVSDLPILHNAMPCQRHINKGMCQAHGSMPRGLRDHGFYVVSQLGHGRAWLGVVGSVPSKAPFLNRGTFHVALGLFPLLASWYLPVVLPEGL</sequence>
<dbReference type="AlphaFoldDB" id="A0ABD1XHD4"/>
<proteinExistence type="predicted"/>
<reference evidence="1 2" key="1">
    <citation type="submission" date="2024-09" db="EMBL/GenBank/DDBJ databases">
        <title>Chromosome-scale assembly of Riccia fluitans.</title>
        <authorList>
            <person name="Paukszto L."/>
            <person name="Sawicki J."/>
            <person name="Karawczyk K."/>
            <person name="Piernik-Szablinska J."/>
            <person name="Szczecinska M."/>
            <person name="Mazdziarz M."/>
        </authorList>
    </citation>
    <scope>NUCLEOTIDE SEQUENCE [LARGE SCALE GENOMIC DNA]</scope>
    <source>
        <strain evidence="1">Rf_01</strain>
        <tissue evidence="1">Aerial parts of the thallus</tissue>
    </source>
</reference>
<gene>
    <name evidence="1" type="ORF">R1flu_026948</name>
</gene>
<name>A0ABD1XHD4_9MARC</name>
<dbReference type="Proteomes" id="UP001605036">
    <property type="component" value="Unassembled WGS sequence"/>
</dbReference>
<evidence type="ECO:0000313" key="1">
    <source>
        <dbReference type="EMBL" id="KAL2608375.1"/>
    </source>
</evidence>